<evidence type="ECO:0000313" key="3">
    <source>
        <dbReference type="Proteomes" id="UP000570823"/>
    </source>
</evidence>
<keyword evidence="1" id="KW-0472">Membrane</keyword>
<protein>
    <submittedName>
        <fullName evidence="2">Uncharacterized protein</fullName>
    </submittedName>
</protein>
<keyword evidence="3" id="KW-1185">Reference proteome</keyword>
<dbReference type="Proteomes" id="UP000570823">
    <property type="component" value="Unassembled WGS sequence"/>
</dbReference>
<reference evidence="2 3" key="1">
    <citation type="submission" date="2020-06" db="EMBL/GenBank/DDBJ databases">
        <title>Methanofollis fontis sp. nov., a methanogen isolated from marine sediments near a cold seep at Four-Way Closure Ridge offshore southwestern Taiwan.</title>
        <authorList>
            <person name="Chen S.-C."/>
            <person name="Teng N.-H."/>
            <person name="Lin Y.-S."/>
            <person name="Lai M.-C."/>
            <person name="Chen H.-H."/>
            <person name="Wang C.-C."/>
        </authorList>
    </citation>
    <scope>NUCLEOTIDE SEQUENCE [LARGE SCALE GENOMIC DNA]</scope>
    <source>
        <strain evidence="2 3">DSM 2702</strain>
    </source>
</reference>
<comment type="caution">
    <text evidence="2">The sequence shown here is derived from an EMBL/GenBank/DDBJ whole genome shotgun (WGS) entry which is preliminary data.</text>
</comment>
<feature type="transmembrane region" description="Helical" evidence="1">
    <location>
        <begin position="118"/>
        <end position="139"/>
    </location>
</feature>
<name>A0A7K4HPL2_9EURY</name>
<dbReference type="RefSeq" id="WP_176788811.1">
    <property type="nucleotide sequence ID" value="NZ_JABXWR010000001.1"/>
</dbReference>
<gene>
    <name evidence="2" type="ORF">HWN36_07695</name>
</gene>
<keyword evidence="1" id="KW-1133">Transmembrane helix</keyword>
<proteinExistence type="predicted"/>
<evidence type="ECO:0000256" key="1">
    <source>
        <dbReference type="SAM" id="Phobius"/>
    </source>
</evidence>
<feature type="transmembrane region" description="Helical" evidence="1">
    <location>
        <begin position="59"/>
        <end position="83"/>
    </location>
</feature>
<dbReference type="OrthoDB" id="383242at2157"/>
<evidence type="ECO:0000313" key="2">
    <source>
        <dbReference type="EMBL" id="NVO67191.1"/>
    </source>
</evidence>
<accession>A0A7K4HPL2</accession>
<organism evidence="2 3">
    <name type="scientific">Methanofollis tationis</name>
    <dbReference type="NCBI Taxonomy" id="81417"/>
    <lineage>
        <taxon>Archaea</taxon>
        <taxon>Methanobacteriati</taxon>
        <taxon>Methanobacteriota</taxon>
        <taxon>Stenosarchaea group</taxon>
        <taxon>Methanomicrobia</taxon>
        <taxon>Methanomicrobiales</taxon>
        <taxon>Methanomicrobiaceae</taxon>
        <taxon>Methanofollis</taxon>
    </lineage>
</organism>
<dbReference type="AlphaFoldDB" id="A0A7K4HPL2"/>
<sequence length="150" mass="15601">MDGRYLALAVALLGLASAFSGTSGLAGVAAVGVFCAVFFLSPPREGRWFTVLCAGSLVAVAAGLSSLLWTAAIMLVLLAWVEGDLGLLNAPKDRRAYVLFTVVALLLIPMAGLRHVPLPLALLLAAALAGVGVLAVLWYRLVWTSQKGEP</sequence>
<dbReference type="EMBL" id="JABXWR010000001">
    <property type="protein sequence ID" value="NVO67191.1"/>
    <property type="molecule type" value="Genomic_DNA"/>
</dbReference>
<keyword evidence="1" id="KW-0812">Transmembrane</keyword>
<feature type="transmembrane region" description="Helical" evidence="1">
    <location>
        <begin position="95"/>
        <end position="112"/>
    </location>
</feature>